<dbReference type="AlphaFoldDB" id="A0A8S9ITK6"/>
<sequence length="491" mass="54515">MPENGLTVMPEYGLTVMPEYGFCSSCVGRHCSSSVDRHCSSSVAVHPDTVHPDTVHLVKNDTTCGATEKIEVLVLKVDEYGMLRDEEGRTRNSTGQLINAKGAVISDVIDVAETNDFDLNREWYNWGSVDPFRDHIICKIFPYFLSGDAFSWFSQLRPRSLTCCEDTKTAFLNKFLYEAAATRQKKFDDMLDKMIKGQEKELMSSFSQMLGIVYTEPNGGIETIKKPDIQVQHADEATQRDEEEADISDTSSASIATTTSTSADGTTSMSTDGTTSTCTDGRTSTSTDGRTSTSTDGTTSTSTDGRTSTSIDSTTSTSTDGMTSTSINGLTQKSTDVSSCDLVSDVDREITMEDFLELEDEAQPKNLDHNLEKKLDDHQHTSERDLETSPEASIDRQQPPDIDRYPPDCIDRHPPDDIDRHSGLDEPSGYIVEEEPIEERMYMSKASHLAVPKHQRPPIWTEEAAGFHKRVKRIMNLLYFCLLSNHSLAPL</sequence>
<feature type="compositionally biased region" description="Basic and acidic residues" evidence="1">
    <location>
        <begin position="224"/>
        <end position="240"/>
    </location>
</feature>
<feature type="region of interest" description="Disordered" evidence="1">
    <location>
        <begin position="224"/>
        <end position="340"/>
    </location>
</feature>
<protein>
    <recommendedName>
        <fullName evidence="3">Retrotransposon gag domain-containing protein</fullName>
    </recommendedName>
</protein>
<evidence type="ECO:0000313" key="2">
    <source>
        <dbReference type="EMBL" id="KAF2572703.1"/>
    </source>
</evidence>
<dbReference type="EMBL" id="QGKY02001015">
    <property type="protein sequence ID" value="KAF2572703.1"/>
    <property type="molecule type" value="Genomic_DNA"/>
</dbReference>
<name>A0A8S9ITK6_BRACR</name>
<feature type="region of interest" description="Disordered" evidence="1">
    <location>
        <begin position="376"/>
        <end position="428"/>
    </location>
</feature>
<gene>
    <name evidence="2" type="ORF">F2Q70_00004148</name>
</gene>
<evidence type="ECO:0000256" key="1">
    <source>
        <dbReference type="SAM" id="MobiDB-lite"/>
    </source>
</evidence>
<organism evidence="2">
    <name type="scientific">Brassica cretica</name>
    <name type="common">Mustard</name>
    <dbReference type="NCBI Taxonomy" id="69181"/>
    <lineage>
        <taxon>Eukaryota</taxon>
        <taxon>Viridiplantae</taxon>
        <taxon>Streptophyta</taxon>
        <taxon>Embryophyta</taxon>
        <taxon>Tracheophyta</taxon>
        <taxon>Spermatophyta</taxon>
        <taxon>Magnoliopsida</taxon>
        <taxon>eudicotyledons</taxon>
        <taxon>Gunneridae</taxon>
        <taxon>Pentapetalae</taxon>
        <taxon>rosids</taxon>
        <taxon>malvids</taxon>
        <taxon>Brassicales</taxon>
        <taxon>Brassicaceae</taxon>
        <taxon>Brassiceae</taxon>
        <taxon>Brassica</taxon>
    </lineage>
</organism>
<proteinExistence type="predicted"/>
<comment type="caution">
    <text evidence="2">The sequence shown here is derived from an EMBL/GenBank/DDBJ whole genome shotgun (WGS) entry which is preliminary data.</text>
</comment>
<reference evidence="2" key="1">
    <citation type="submission" date="2019-12" db="EMBL/GenBank/DDBJ databases">
        <title>Genome sequencing and annotation of Brassica cretica.</title>
        <authorList>
            <person name="Studholme D.J."/>
            <person name="Sarris P.F."/>
        </authorList>
    </citation>
    <scope>NUCLEOTIDE SEQUENCE</scope>
    <source>
        <strain evidence="2">PFS-102/07</strain>
        <tissue evidence="2">Leaf</tissue>
    </source>
</reference>
<feature type="compositionally biased region" description="Basic and acidic residues" evidence="1">
    <location>
        <begin position="401"/>
        <end position="424"/>
    </location>
</feature>
<evidence type="ECO:0008006" key="3">
    <source>
        <dbReference type="Google" id="ProtNLM"/>
    </source>
</evidence>
<feature type="compositionally biased region" description="Basic and acidic residues" evidence="1">
    <location>
        <begin position="376"/>
        <end position="387"/>
    </location>
</feature>
<accession>A0A8S9ITK6</accession>
<feature type="compositionally biased region" description="Low complexity" evidence="1">
    <location>
        <begin position="248"/>
        <end position="326"/>
    </location>
</feature>